<evidence type="ECO:0000313" key="3">
    <source>
        <dbReference type="Ensembl" id="ENSMALP00000000780.1"/>
    </source>
</evidence>
<sequence>MHQPDVLLLVKETLLVSPLFIDLEADFHARVPVVICKEKKSGLICKVSAGNENAFQTTTYLSALASREHLLLPLVLGLRRWAQICEIDRAEEGGLPPYVFALMVIYFLQQRKEPILPAYLNSEVCTCFHLEPEIKYLQY</sequence>
<dbReference type="InterPro" id="IPR043519">
    <property type="entry name" value="NT_sf"/>
</dbReference>
<reference evidence="3" key="1">
    <citation type="submission" date="2025-08" db="UniProtKB">
        <authorList>
            <consortium name="Ensembl"/>
        </authorList>
    </citation>
    <scope>IDENTIFICATION</scope>
</reference>
<accession>A0A3Q3PZ88</accession>
<dbReference type="GO" id="GO:0031123">
    <property type="term" value="P:RNA 3'-end processing"/>
    <property type="evidence" value="ECO:0007669"/>
    <property type="project" value="TreeGrafter"/>
</dbReference>
<organism evidence="3 4">
    <name type="scientific">Monopterus albus</name>
    <name type="common">Swamp eel</name>
    <dbReference type="NCBI Taxonomy" id="43700"/>
    <lineage>
        <taxon>Eukaryota</taxon>
        <taxon>Metazoa</taxon>
        <taxon>Chordata</taxon>
        <taxon>Craniata</taxon>
        <taxon>Vertebrata</taxon>
        <taxon>Euteleostomi</taxon>
        <taxon>Actinopterygii</taxon>
        <taxon>Neopterygii</taxon>
        <taxon>Teleostei</taxon>
        <taxon>Neoteleostei</taxon>
        <taxon>Acanthomorphata</taxon>
        <taxon>Anabantaria</taxon>
        <taxon>Synbranchiformes</taxon>
        <taxon>Synbranchidae</taxon>
        <taxon>Monopterus</taxon>
    </lineage>
</organism>
<evidence type="ECO:0000256" key="1">
    <source>
        <dbReference type="ARBA" id="ARBA00012388"/>
    </source>
</evidence>
<name>A0A3Q3PZ88_MONAL</name>
<proteinExistence type="predicted"/>
<dbReference type="Gene3D" id="1.10.1410.10">
    <property type="match status" value="1"/>
</dbReference>
<dbReference type="GO" id="GO:1990817">
    <property type="term" value="F:poly(A) RNA polymerase activity"/>
    <property type="evidence" value="ECO:0007669"/>
    <property type="project" value="UniProtKB-EC"/>
</dbReference>
<dbReference type="AlphaFoldDB" id="A0A3Q3PZ88"/>
<dbReference type="SUPFAM" id="SSF81631">
    <property type="entry name" value="PAP/OAS1 substrate-binding domain"/>
    <property type="match status" value="1"/>
</dbReference>
<dbReference type="Pfam" id="PF19088">
    <property type="entry name" value="TUTase"/>
    <property type="match status" value="1"/>
</dbReference>
<reference evidence="3" key="2">
    <citation type="submission" date="2025-09" db="UniProtKB">
        <authorList>
            <consortium name="Ensembl"/>
        </authorList>
    </citation>
    <scope>IDENTIFICATION</scope>
</reference>
<dbReference type="Proteomes" id="UP000261600">
    <property type="component" value="Unplaced"/>
</dbReference>
<dbReference type="PANTHER" id="PTHR12271:SF40">
    <property type="entry name" value="POLY(A) RNA POLYMERASE GLD2"/>
    <property type="match status" value="1"/>
</dbReference>
<dbReference type="STRING" id="43700.ENSMALP00000000780"/>
<dbReference type="EC" id="2.7.7.19" evidence="1"/>
<dbReference type="SUPFAM" id="SSF81301">
    <property type="entry name" value="Nucleotidyltransferase"/>
    <property type="match status" value="1"/>
</dbReference>
<dbReference type="PANTHER" id="PTHR12271">
    <property type="entry name" value="POLY A POLYMERASE CID PAP -RELATED"/>
    <property type="match status" value="1"/>
</dbReference>
<evidence type="ECO:0000313" key="4">
    <source>
        <dbReference type="Proteomes" id="UP000261600"/>
    </source>
</evidence>
<feature type="domain" description="Terminal uridylyltransferase 4/7 nucleotidyltransferase" evidence="2">
    <location>
        <begin position="1"/>
        <end position="49"/>
    </location>
</feature>
<dbReference type="InterPro" id="IPR045100">
    <property type="entry name" value="TUT4/7_NTP_transf"/>
</dbReference>
<evidence type="ECO:0000259" key="2">
    <source>
        <dbReference type="Pfam" id="PF19088"/>
    </source>
</evidence>
<dbReference type="Ensembl" id="ENSMALT00000000817.1">
    <property type="protein sequence ID" value="ENSMALP00000000780.1"/>
    <property type="gene ID" value="ENSMALG00000000598.1"/>
</dbReference>
<keyword evidence="4" id="KW-1185">Reference proteome</keyword>
<protein>
    <recommendedName>
        <fullName evidence="1">polynucleotide adenylyltransferase</fullName>
        <ecNumber evidence="1">2.7.7.19</ecNumber>
    </recommendedName>
</protein>